<dbReference type="PROSITE" id="PS51257">
    <property type="entry name" value="PROKAR_LIPOPROTEIN"/>
    <property type="match status" value="1"/>
</dbReference>
<accession>A0A0D7KC68</accession>
<dbReference type="AlphaFoldDB" id="A0A0D7KC68"/>
<sequence>MSKQSLFRKLGISAVAAGAMLVAGCASMEPAKPEEIVAKRSQAFWNARAEGRVDKAYALTSPAYRKAHTLEEFQKLFGNAFTLKGAEVVNVQCEREKCTARAKIEINPAFVGLKMGSIATHLDEIWLLEDGQWWRYQDL</sequence>
<evidence type="ECO:0000313" key="2">
    <source>
        <dbReference type="EMBL" id="KJA11986.1"/>
    </source>
</evidence>
<protein>
    <recommendedName>
        <fullName evidence="4">Lipoprotein</fullName>
    </recommendedName>
</protein>
<keyword evidence="3" id="KW-1185">Reference proteome</keyword>
<reference evidence="2 3" key="1">
    <citation type="submission" date="2014-12" db="EMBL/GenBank/DDBJ databases">
        <title>Isolation of bacteria from lake water.</title>
        <authorList>
            <person name="Sheng K.-Y."/>
            <person name="Chin P.-S."/>
            <person name="Chan K.-G."/>
            <person name="Tan G.S."/>
        </authorList>
    </citation>
    <scope>NUCLEOTIDE SEQUENCE [LARGE SCALE GENOMIC DNA]</scope>
    <source>
        <strain evidence="2 3">KY4</strain>
    </source>
</reference>
<feature type="signal peptide" evidence="1">
    <location>
        <begin position="1"/>
        <end position="28"/>
    </location>
</feature>
<dbReference type="OrthoDB" id="8796993at2"/>
<comment type="caution">
    <text evidence="2">The sequence shown here is derived from an EMBL/GenBank/DDBJ whole genome shotgun (WGS) entry which is preliminary data.</text>
</comment>
<proteinExistence type="predicted"/>
<dbReference type="Proteomes" id="UP000032566">
    <property type="component" value="Unassembled WGS sequence"/>
</dbReference>
<dbReference type="PATRIC" id="fig|80878.5.peg.3978"/>
<keyword evidence="1" id="KW-0732">Signal</keyword>
<dbReference type="EMBL" id="JXYQ01000008">
    <property type="protein sequence ID" value="KJA11986.1"/>
    <property type="molecule type" value="Genomic_DNA"/>
</dbReference>
<name>A0A0D7KC68_9BURK</name>
<evidence type="ECO:0008006" key="4">
    <source>
        <dbReference type="Google" id="ProtNLM"/>
    </source>
</evidence>
<organism evidence="2 3">
    <name type="scientific">Acidovorax temperans</name>
    <dbReference type="NCBI Taxonomy" id="80878"/>
    <lineage>
        <taxon>Bacteria</taxon>
        <taxon>Pseudomonadati</taxon>
        <taxon>Pseudomonadota</taxon>
        <taxon>Betaproteobacteria</taxon>
        <taxon>Burkholderiales</taxon>
        <taxon>Comamonadaceae</taxon>
        <taxon>Acidovorax</taxon>
    </lineage>
</organism>
<evidence type="ECO:0000313" key="3">
    <source>
        <dbReference type="Proteomes" id="UP000032566"/>
    </source>
</evidence>
<evidence type="ECO:0000256" key="1">
    <source>
        <dbReference type="SAM" id="SignalP"/>
    </source>
</evidence>
<feature type="chain" id="PRO_5002320591" description="Lipoprotein" evidence="1">
    <location>
        <begin position="29"/>
        <end position="139"/>
    </location>
</feature>
<gene>
    <name evidence="2" type="ORF">RP29_03250</name>
</gene>
<dbReference type="RefSeq" id="WP_044395734.1">
    <property type="nucleotide sequence ID" value="NZ_JXYQ01000008.1"/>
</dbReference>